<comment type="caution">
    <text evidence="14">The sequence shown here is derived from an EMBL/GenBank/DDBJ whole genome shotgun (WGS) entry which is preliminary data.</text>
</comment>
<evidence type="ECO:0000256" key="9">
    <source>
        <dbReference type="ARBA" id="ARBA00023204"/>
    </source>
</evidence>
<evidence type="ECO:0000256" key="8">
    <source>
        <dbReference type="ARBA" id="ARBA00022842"/>
    </source>
</evidence>
<dbReference type="GO" id="GO:0008413">
    <property type="term" value="F:8-oxo-7,8-dihydroguanosine triphosphate pyrophosphatase activity"/>
    <property type="evidence" value="ECO:0007669"/>
    <property type="project" value="TreeGrafter"/>
</dbReference>
<dbReference type="GO" id="GO:0006281">
    <property type="term" value="P:DNA repair"/>
    <property type="evidence" value="ECO:0007669"/>
    <property type="project" value="UniProtKB-KW"/>
</dbReference>
<evidence type="ECO:0000256" key="6">
    <source>
        <dbReference type="ARBA" id="ARBA00022763"/>
    </source>
</evidence>
<evidence type="ECO:0000256" key="12">
    <source>
        <dbReference type="RuleBase" id="RU003476"/>
    </source>
</evidence>
<dbReference type="GO" id="GO:0044716">
    <property type="term" value="F:8-oxo-GDP phosphatase activity"/>
    <property type="evidence" value="ECO:0007669"/>
    <property type="project" value="TreeGrafter"/>
</dbReference>
<dbReference type="GO" id="GO:0006260">
    <property type="term" value="P:DNA replication"/>
    <property type="evidence" value="ECO:0007669"/>
    <property type="project" value="UniProtKB-KW"/>
</dbReference>
<evidence type="ECO:0000259" key="13">
    <source>
        <dbReference type="PROSITE" id="PS51462"/>
    </source>
</evidence>
<sequence>MSRARLITLTNMCMLTNSQGKILVENRQKSTWPGITFPGGHVEKNESMQAAMIREMREETGLIIQNPQLCGLMDFTTATDEGYLILLYKAQQFHGQINSSAEGAVFWINPQDLFHYHLADDFWEMYQVFAHKDLSELYGTGQDTNWKTTLL</sequence>
<dbReference type="AlphaFoldDB" id="A0A0F4KYK4"/>
<feature type="domain" description="Nudix hydrolase" evidence="13">
    <location>
        <begin position="6"/>
        <end position="132"/>
    </location>
</feature>
<dbReference type="HOGENOM" id="CLU_037162_17_0_9"/>
<dbReference type="SUPFAM" id="SSF55811">
    <property type="entry name" value="Nudix"/>
    <property type="match status" value="1"/>
</dbReference>
<dbReference type="PATRIC" id="fig|1218508.4.peg.140"/>
<evidence type="ECO:0000313" key="15">
    <source>
        <dbReference type="Proteomes" id="UP000033695"/>
    </source>
</evidence>
<keyword evidence="7 12" id="KW-0378">Hydrolase</keyword>
<comment type="cofactor">
    <cofactor evidence="1">
        <name>Mg(2+)</name>
        <dbReference type="ChEBI" id="CHEBI:18420"/>
    </cofactor>
</comment>
<comment type="catalytic activity">
    <reaction evidence="10">
        <text>8-oxo-dGTP + H2O = 8-oxo-dGMP + diphosphate + H(+)</text>
        <dbReference type="Rhea" id="RHEA:31575"/>
        <dbReference type="ChEBI" id="CHEBI:15377"/>
        <dbReference type="ChEBI" id="CHEBI:15378"/>
        <dbReference type="ChEBI" id="CHEBI:33019"/>
        <dbReference type="ChEBI" id="CHEBI:63224"/>
        <dbReference type="ChEBI" id="CHEBI:77896"/>
        <dbReference type="EC" id="3.6.1.55"/>
    </reaction>
</comment>
<evidence type="ECO:0000313" key="14">
    <source>
        <dbReference type="EMBL" id="KJY51093.1"/>
    </source>
</evidence>
<dbReference type="PANTHER" id="PTHR47707:SF1">
    <property type="entry name" value="NUDIX HYDROLASE FAMILY PROTEIN"/>
    <property type="match status" value="1"/>
</dbReference>
<keyword evidence="4" id="KW-0235">DNA replication</keyword>
<dbReference type="PROSITE" id="PS00893">
    <property type="entry name" value="NUDIX_BOX"/>
    <property type="match status" value="1"/>
</dbReference>
<evidence type="ECO:0000256" key="10">
    <source>
        <dbReference type="ARBA" id="ARBA00035861"/>
    </source>
</evidence>
<dbReference type="Proteomes" id="UP000033695">
    <property type="component" value="Unassembled WGS sequence"/>
</dbReference>
<evidence type="ECO:0000256" key="5">
    <source>
        <dbReference type="ARBA" id="ARBA00022723"/>
    </source>
</evidence>
<dbReference type="RefSeq" id="WP_045922050.1">
    <property type="nucleotide sequence ID" value="NZ_JBHTHW010000004.1"/>
</dbReference>
<evidence type="ECO:0000256" key="3">
    <source>
        <dbReference type="ARBA" id="ARBA00022457"/>
    </source>
</evidence>
<dbReference type="Gene3D" id="3.90.79.10">
    <property type="entry name" value="Nucleoside Triphosphate Pyrophosphohydrolase"/>
    <property type="match status" value="1"/>
</dbReference>
<dbReference type="CDD" id="cd18875">
    <property type="entry name" value="NUDIX_Hydrolase"/>
    <property type="match status" value="1"/>
</dbReference>
<protein>
    <recommendedName>
        <fullName evidence="11">8-oxo-dGTP diphosphatase</fullName>
        <ecNumber evidence="11">3.6.1.55</ecNumber>
    </recommendedName>
</protein>
<keyword evidence="9" id="KW-0234">DNA repair</keyword>
<comment type="similarity">
    <text evidence="2 12">Belongs to the Nudix hydrolase family.</text>
</comment>
<dbReference type="GO" id="GO:0046872">
    <property type="term" value="F:metal ion binding"/>
    <property type="evidence" value="ECO:0007669"/>
    <property type="project" value="UniProtKB-KW"/>
</dbReference>
<keyword evidence="15" id="KW-1185">Reference proteome</keyword>
<accession>A0A0F4KYK4</accession>
<dbReference type="OrthoDB" id="9008185at2"/>
<dbReference type="InterPro" id="IPR020084">
    <property type="entry name" value="NUDIX_hydrolase_CS"/>
</dbReference>
<dbReference type="STRING" id="1218508.JG29_01360"/>
<keyword evidence="5" id="KW-0479">Metal-binding</keyword>
<keyword evidence="8" id="KW-0460">Magnesium</keyword>
<organism evidence="14 15">
    <name type="scientific">Bombilactobacillus mellis</name>
    <dbReference type="NCBI Taxonomy" id="1218508"/>
    <lineage>
        <taxon>Bacteria</taxon>
        <taxon>Bacillati</taxon>
        <taxon>Bacillota</taxon>
        <taxon>Bacilli</taxon>
        <taxon>Lactobacillales</taxon>
        <taxon>Lactobacillaceae</taxon>
        <taxon>Bombilactobacillus</taxon>
    </lineage>
</organism>
<dbReference type="EMBL" id="JXBZ01000002">
    <property type="protein sequence ID" value="KJY51093.1"/>
    <property type="molecule type" value="Genomic_DNA"/>
</dbReference>
<name>A0A0F4KYK4_9LACO</name>
<evidence type="ECO:0000256" key="1">
    <source>
        <dbReference type="ARBA" id="ARBA00001946"/>
    </source>
</evidence>
<evidence type="ECO:0000256" key="11">
    <source>
        <dbReference type="ARBA" id="ARBA00038905"/>
    </source>
</evidence>
<evidence type="ECO:0000256" key="2">
    <source>
        <dbReference type="ARBA" id="ARBA00005582"/>
    </source>
</evidence>
<evidence type="ECO:0000256" key="4">
    <source>
        <dbReference type="ARBA" id="ARBA00022705"/>
    </source>
</evidence>
<dbReference type="InterPro" id="IPR015797">
    <property type="entry name" value="NUDIX_hydrolase-like_dom_sf"/>
</dbReference>
<dbReference type="PANTHER" id="PTHR47707">
    <property type="entry name" value="8-OXO-DGTP DIPHOSPHATASE"/>
    <property type="match status" value="1"/>
</dbReference>
<dbReference type="Pfam" id="PF00293">
    <property type="entry name" value="NUDIX"/>
    <property type="match status" value="1"/>
</dbReference>
<proteinExistence type="inferred from homology"/>
<gene>
    <name evidence="14" type="ORF">JG29_01360</name>
</gene>
<dbReference type="EC" id="3.6.1.55" evidence="11"/>
<keyword evidence="6" id="KW-0227">DNA damage</keyword>
<dbReference type="InterPro" id="IPR047127">
    <property type="entry name" value="MutT-like"/>
</dbReference>
<dbReference type="PRINTS" id="PR00502">
    <property type="entry name" value="NUDIXFAMILY"/>
</dbReference>
<dbReference type="PROSITE" id="PS51462">
    <property type="entry name" value="NUDIX"/>
    <property type="match status" value="1"/>
</dbReference>
<keyword evidence="3" id="KW-0515">Mutator protein</keyword>
<dbReference type="GO" id="GO:0035539">
    <property type="term" value="F:8-oxo-7,8-dihydrodeoxyguanosine triphosphate pyrophosphatase activity"/>
    <property type="evidence" value="ECO:0007669"/>
    <property type="project" value="UniProtKB-EC"/>
</dbReference>
<evidence type="ECO:0000256" key="7">
    <source>
        <dbReference type="ARBA" id="ARBA00022801"/>
    </source>
</evidence>
<dbReference type="GO" id="GO:0044715">
    <property type="term" value="F:8-oxo-dGDP phosphatase activity"/>
    <property type="evidence" value="ECO:0007669"/>
    <property type="project" value="TreeGrafter"/>
</dbReference>
<dbReference type="InterPro" id="IPR000086">
    <property type="entry name" value="NUDIX_hydrolase_dom"/>
</dbReference>
<dbReference type="InterPro" id="IPR020476">
    <property type="entry name" value="Nudix_hydrolase"/>
</dbReference>
<reference evidence="14 15" key="1">
    <citation type="submission" date="2014-12" db="EMBL/GenBank/DDBJ databases">
        <title>Comparative genomics of the lactic acid bacteria isolated from the honey bee gut.</title>
        <authorList>
            <person name="Ellegaard K.M."/>
            <person name="Tamarit D."/>
            <person name="Javelind E."/>
            <person name="Olofsson T."/>
            <person name="Andersson S.G."/>
            <person name="Vasquez A."/>
        </authorList>
    </citation>
    <scope>NUCLEOTIDE SEQUENCE [LARGE SCALE GENOMIC DNA]</scope>
    <source>
        <strain evidence="14 15">Hon2</strain>
    </source>
</reference>